<dbReference type="EMBL" id="CP139965">
    <property type="protein sequence ID" value="WQD78909.1"/>
    <property type="molecule type" value="Genomic_DNA"/>
</dbReference>
<gene>
    <name evidence="2" type="ORF">U0042_04150</name>
</gene>
<evidence type="ECO:0000313" key="3">
    <source>
        <dbReference type="Proteomes" id="UP001325479"/>
    </source>
</evidence>
<keyword evidence="1" id="KW-0732">Signal</keyword>
<sequence>MKVRTFVLMLALTTGLASVPSAFAQTQSQAAAVVAADADSQALFGATRLAATQESARSATWTTGTTGTTSSGTTIAALGTDALSRVSGNVGVNVAAGALNVQANQIALVSGPQVDVDTKQQTEAAVRLELAASKSAALAASLGAGALAGASGNIGVNLAAGVGNVQVNLLAVR</sequence>
<proteinExistence type="predicted"/>
<feature type="signal peptide" evidence="1">
    <location>
        <begin position="1"/>
        <end position="24"/>
    </location>
</feature>
<organism evidence="2 3">
    <name type="scientific">Paraburkholderia kururiensis</name>
    <dbReference type="NCBI Taxonomy" id="984307"/>
    <lineage>
        <taxon>Bacteria</taxon>
        <taxon>Pseudomonadati</taxon>
        <taxon>Pseudomonadota</taxon>
        <taxon>Betaproteobacteria</taxon>
        <taxon>Burkholderiales</taxon>
        <taxon>Burkholderiaceae</taxon>
        <taxon>Paraburkholderia</taxon>
    </lineage>
</organism>
<feature type="chain" id="PRO_5047078066" evidence="1">
    <location>
        <begin position="25"/>
        <end position="173"/>
    </location>
</feature>
<name>A0ABZ0WNE7_9BURK</name>
<accession>A0ABZ0WNE7</accession>
<evidence type="ECO:0000313" key="2">
    <source>
        <dbReference type="EMBL" id="WQD78909.1"/>
    </source>
</evidence>
<evidence type="ECO:0000256" key="1">
    <source>
        <dbReference type="SAM" id="SignalP"/>
    </source>
</evidence>
<dbReference type="RefSeq" id="WP_157977793.1">
    <property type="nucleotide sequence ID" value="NZ_CP139965.1"/>
</dbReference>
<reference evidence="2 3" key="1">
    <citation type="submission" date="2023-12" db="EMBL/GenBank/DDBJ databases">
        <title>Genome sequencing and assembly of bacterial species from a model synthetic community.</title>
        <authorList>
            <person name="Hogle S.L."/>
        </authorList>
    </citation>
    <scope>NUCLEOTIDE SEQUENCE [LARGE SCALE GENOMIC DNA]</scope>
    <source>
        <strain evidence="2 3">HAMBI 2494</strain>
    </source>
</reference>
<dbReference type="Proteomes" id="UP001325479">
    <property type="component" value="Chromosome"/>
</dbReference>
<keyword evidence="3" id="KW-1185">Reference proteome</keyword>
<protein>
    <submittedName>
        <fullName evidence="2">Uncharacterized protein</fullName>
    </submittedName>
</protein>